<dbReference type="Gene3D" id="3.40.630.30">
    <property type="match status" value="1"/>
</dbReference>
<keyword evidence="2" id="KW-0012">Acyltransferase</keyword>
<evidence type="ECO:0000259" key="3">
    <source>
        <dbReference type="PROSITE" id="PS51186"/>
    </source>
</evidence>
<dbReference type="EMBL" id="MLCB01000201">
    <property type="protein sequence ID" value="OJI92062.1"/>
    <property type="molecule type" value="Genomic_DNA"/>
</dbReference>
<evidence type="ECO:0000313" key="5">
    <source>
        <dbReference type="Proteomes" id="UP000184514"/>
    </source>
</evidence>
<evidence type="ECO:0000256" key="1">
    <source>
        <dbReference type="ARBA" id="ARBA00022679"/>
    </source>
</evidence>
<dbReference type="Proteomes" id="UP000184514">
    <property type="component" value="Unassembled WGS sequence"/>
</dbReference>
<dbReference type="CDD" id="cd04301">
    <property type="entry name" value="NAT_SF"/>
    <property type="match status" value="1"/>
</dbReference>
<dbReference type="RefSeq" id="WP_072632202.1">
    <property type="nucleotide sequence ID" value="NZ_MLCB01000201.1"/>
</dbReference>
<protein>
    <submittedName>
        <fullName evidence="4">Acetyltransferase (GNAT) family protein</fullName>
    </submittedName>
</protein>
<reference evidence="4 5" key="1">
    <citation type="submission" date="2016-10" db="EMBL/GenBank/DDBJ databases">
        <title>Genome sequence of Planktotalea frisia SH6-1.</title>
        <authorList>
            <person name="Poehlein A."/>
            <person name="Bakenhus I."/>
            <person name="Voget S."/>
            <person name="Brinkhoff T."/>
            <person name="Simon M."/>
        </authorList>
    </citation>
    <scope>NUCLEOTIDE SEQUENCE [LARGE SCALE GENOMIC DNA]</scope>
    <source>
        <strain evidence="4 5">SH6-1</strain>
    </source>
</reference>
<organism evidence="4 5">
    <name type="scientific">Planktotalea frisia</name>
    <dbReference type="NCBI Taxonomy" id="696762"/>
    <lineage>
        <taxon>Bacteria</taxon>
        <taxon>Pseudomonadati</taxon>
        <taxon>Pseudomonadota</taxon>
        <taxon>Alphaproteobacteria</taxon>
        <taxon>Rhodobacterales</taxon>
        <taxon>Paracoccaceae</taxon>
        <taxon>Planktotalea</taxon>
    </lineage>
</organism>
<dbReference type="PANTHER" id="PTHR43877:SF1">
    <property type="entry name" value="ACETYLTRANSFERASE"/>
    <property type="match status" value="1"/>
</dbReference>
<dbReference type="STRING" id="696762.PFRI_36570"/>
<dbReference type="OrthoDB" id="118465at2"/>
<evidence type="ECO:0000313" key="4">
    <source>
        <dbReference type="EMBL" id="OJI92062.1"/>
    </source>
</evidence>
<dbReference type="InterPro" id="IPR050832">
    <property type="entry name" value="Bact_Acetyltransf"/>
</dbReference>
<gene>
    <name evidence="4" type="ORF">PFRI_36570</name>
</gene>
<comment type="caution">
    <text evidence="4">The sequence shown here is derived from an EMBL/GenBank/DDBJ whole genome shotgun (WGS) entry which is preliminary data.</text>
</comment>
<dbReference type="InterPro" id="IPR000182">
    <property type="entry name" value="GNAT_dom"/>
</dbReference>
<dbReference type="Pfam" id="PF13673">
    <property type="entry name" value="Acetyltransf_10"/>
    <property type="match status" value="1"/>
</dbReference>
<dbReference type="SUPFAM" id="SSF55729">
    <property type="entry name" value="Acyl-CoA N-acyltransferases (Nat)"/>
    <property type="match status" value="1"/>
</dbReference>
<dbReference type="AlphaFoldDB" id="A0A1L9NS93"/>
<proteinExistence type="predicted"/>
<dbReference type="InterPro" id="IPR016181">
    <property type="entry name" value="Acyl_CoA_acyltransferase"/>
</dbReference>
<keyword evidence="1 4" id="KW-0808">Transferase</keyword>
<keyword evidence="5" id="KW-1185">Reference proteome</keyword>
<dbReference type="PROSITE" id="PS51186">
    <property type="entry name" value="GNAT"/>
    <property type="match status" value="1"/>
</dbReference>
<name>A0A1L9NS93_9RHOB</name>
<accession>A0A1L9NS93</accession>
<sequence length="163" mass="17612">MRIRVSSANDISGVDALLSLSYPVLLEPDYAPSVLVAALPLISKARPELLTCGTYFVAERAGEIVGAGGWTRNRPTGGVEPGLGHIRHVVTDYRFVRQGIAKRLMTHVLKDAQDAGMQRMECFSTLTAVPFYAALGFITTQDVSVPIGPAGIKFPSVLMYLTF</sequence>
<dbReference type="PANTHER" id="PTHR43877">
    <property type="entry name" value="AMINOALKYLPHOSPHONATE N-ACETYLTRANSFERASE-RELATED-RELATED"/>
    <property type="match status" value="1"/>
</dbReference>
<dbReference type="GO" id="GO:0016747">
    <property type="term" value="F:acyltransferase activity, transferring groups other than amino-acyl groups"/>
    <property type="evidence" value="ECO:0007669"/>
    <property type="project" value="InterPro"/>
</dbReference>
<feature type="domain" description="N-acetyltransferase" evidence="3">
    <location>
        <begin position="1"/>
        <end position="163"/>
    </location>
</feature>
<evidence type="ECO:0000256" key="2">
    <source>
        <dbReference type="ARBA" id="ARBA00023315"/>
    </source>
</evidence>